<evidence type="ECO:0000259" key="3">
    <source>
        <dbReference type="PROSITE" id="PS50158"/>
    </source>
</evidence>
<sequence length="679" mass="78052">MHFLLSNMSVVHVMTTHIPEDGDDATVEQLRKRAKWDNDDYVCRGLILNVMEQYNELLGILERFTQHKMNMDEAIQVSCIIDKLPLSWKYFKYTFKHLKEELTLAELGSHLRIEESLRVQDSDKPKGNNVVGISVVNMVEHNNSSRYNDNKGKRKHHDNIRAFPNKKAIPTCWKCRKSGHIKKDCKGVNVGNKANGSSTKSLMDGSSNSLKGATVHVCKDRRWFKTYESLNDGYILHMGNELTALMHGRDCIDLRFSSGKIVLLFNVLHVPNIRKNLVSSSILNNCGYKQLIESNKFALSKHGVFIGFGYLSNQMSRLNIVNDNISSAFMSTSKLNDSILRHARLDHVHFTRMQSMSKDGLIPAFDMDTKKFSQAENLPSLDNVKMDDPNITMEEYIRLEEEKAQRHGRTFNWQTATFKKVKYYKDEDDCFIDFETKFPAIVFDNTLTSDTALPCEPTVSSTNKNMIDFRISLDESDDEDYTVIFNKNSFSYKIIYVNDLKMDSKNDNGNNDMPSSPKTTVNYLDDLDCFNDFKNEFPAIVYNDGLTSKSDLKIEPPVSDSSPLDVIFPNDPKTIKDSNDKTQPSGKQRHPWLKYQVEGYTEDIVHDYKHRLETIWGKSVNRVHILDFEHLTPKMRHDLAMRLMMVYTKGDGQQEEDAVETVYSGVRITHREGDGRGWN</sequence>
<dbReference type="InterPro" id="IPR001878">
    <property type="entry name" value="Znf_CCHC"/>
</dbReference>
<dbReference type="EMBL" id="BKCJ010002841">
    <property type="protein sequence ID" value="GEU51271.1"/>
    <property type="molecule type" value="Genomic_DNA"/>
</dbReference>
<gene>
    <name evidence="4" type="ORF">Tci_023249</name>
</gene>
<name>A0A6L2KP29_TANCI</name>
<reference evidence="4" key="1">
    <citation type="journal article" date="2019" name="Sci. Rep.">
        <title>Draft genome of Tanacetum cinerariifolium, the natural source of mosquito coil.</title>
        <authorList>
            <person name="Yamashiro T."/>
            <person name="Shiraishi A."/>
            <person name="Satake H."/>
            <person name="Nakayama K."/>
        </authorList>
    </citation>
    <scope>NUCLEOTIDE SEQUENCE</scope>
</reference>
<feature type="region of interest" description="Disordered" evidence="2">
    <location>
        <begin position="557"/>
        <end position="589"/>
    </location>
</feature>
<dbReference type="PANTHER" id="PTHR47592">
    <property type="entry name" value="PBF68 PROTEIN"/>
    <property type="match status" value="1"/>
</dbReference>
<evidence type="ECO:0000256" key="2">
    <source>
        <dbReference type="SAM" id="MobiDB-lite"/>
    </source>
</evidence>
<dbReference type="Pfam" id="PF22936">
    <property type="entry name" value="Pol_BBD"/>
    <property type="match status" value="1"/>
</dbReference>
<organism evidence="4">
    <name type="scientific">Tanacetum cinerariifolium</name>
    <name type="common">Dalmatian daisy</name>
    <name type="synonym">Chrysanthemum cinerariifolium</name>
    <dbReference type="NCBI Taxonomy" id="118510"/>
    <lineage>
        <taxon>Eukaryota</taxon>
        <taxon>Viridiplantae</taxon>
        <taxon>Streptophyta</taxon>
        <taxon>Embryophyta</taxon>
        <taxon>Tracheophyta</taxon>
        <taxon>Spermatophyta</taxon>
        <taxon>Magnoliopsida</taxon>
        <taxon>eudicotyledons</taxon>
        <taxon>Gunneridae</taxon>
        <taxon>Pentapetalae</taxon>
        <taxon>asterids</taxon>
        <taxon>campanulids</taxon>
        <taxon>Asterales</taxon>
        <taxon>Asteraceae</taxon>
        <taxon>Asteroideae</taxon>
        <taxon>Anthemideae</taxon>
        <taxon>Anthemidinae</taxon>
        <taxon>Tanacetum</taxon>
    </lineage>
</organism>
<dbReference type="Pfam" id="PF00098">
    <property type="entry name" value="zf-CCHC"/>
    <property type="match status" value="1"/>
</dbReference>
<dbReference type="SMART" id="SM00343">
    <property type="entry name" value="ZnF_C2HC"/>
    <property type="match status" value="1"/>
</dbReference>
<dbReference type="InterPro" id="IPR054722">
    <property type="entry name" value="PolX-like_BBD"/>
</dbReference>
<evidence type="ECO:0000256" key="1">
    <source>
        <dbReference type="PROSITE-ProRule" id="PRU00047"/>
    </source>
</evidence>
<dbReference type="PANTHER" id="PTHR47592:SF29">
    <property type="entry name" value="ZINC FINGER, CCHC-TYPE"/>
    <property type="match status" value="1"/>
</dbReference>
<comment type="caution">
    <text evidence="4">The sequence shown here is derived from an EMBL/GenBank/DDBJ whole genome shotgun (WGS) entry which is preliminary data.</text>
</comment>
<evidence type="ECO:0000313" key="4">
    <source>
        <dbReference type="EMBL" id="GEU51271.1"/>
    </source>
</evidence>
<accession>A0A6L2KP29</accession>
<proteinExistence type="predicted"/>
<feature type="domain" description="CCHC-type" evidence="3">
    <location>
        <begin position="172"/>
        <end position="186"/>
    </location>
</feature>
<dbReference type="GO" id="GO:0008270">
    <property type="term" value="F:zinc ion binding"/>
    <property type="evidence" value="ECO:0007669"/>
    <property type="project" value="UniProtKB-KW"/>
</dbReference>
<keyword evidence="1" id="KW-0479">Metal-binding</keyword>
<dbReference type="PROSITE" id="PS50158">
    <property type="entry name" value="ZF_CCHC"/>
    <property type="match status" value="1"/>
</dbReference>
<protein>
    <submittedName>
        <fullName evidence="4">Zinc finger, CCHC-type</fullName>
    </submittedName>
</protein>
<dbReference type="GO" id="GO:0003676">
    <property type="term" value="F:nucleic acid binding"/>
    <property type="evidence" value="ECO:0007669"/>
    <property type="project" value="InterPro"/>
</dbReference>
<keyword evidence="1" id="KW-0863">Zinc-finger</keyword>
<dbReference type="Pfam" id="PF14223">
    <property type="entry name" value="Retrotran_gag_2"/>
    <property type="match status" value="1"/>
</dbReference>
<keyword evidence="1" id="KW-0862">Zinc</keyword>
<dbReference type="AlphaFoldDB" id="A0A6L2KP29"/>